<dbReference type="InterPro" id="IPR025736">
    <property type="entry name" value="PucR_C-HTH_dom"/>
</dbReference>
<dbReference type="InterPro" id="IPR051448">
    <property type="entry name" value="CdaR-like_regulators"/>
</dbReference>
<dbReference type="Pfam" id="PF13556">
    <property type="entry name" value="HTH_30"/>
    <property type="match status" value="1"/>
</dbReference>
<evidence type="ECO:0000313" key="3">
    <source>
        <dbReference type="EMBL" id="MFD1454945.1"/>
    </source>
</evidence>
<gene>
    <name evidence="3" type="ORF">ACFQ44_04490</name>
</gene>
<proteinExistence type="predicted"/>
<reference evidence="4" key="1">
    <citation type="journal article" date="2019" name="Int. J. Syst. Evol. Microbiol.">
        <title>The Global Catalogue of Microorganisms (GCM) 10K type strain sequencing project: providing services to taxonomists for standard genome sequencing and annotation.</title>
        <authorList>
            <consortium name="The Broad Institute Genomics Platform"/>
            <consortium name="The Broad Institute Genome Sequencing Center for Infectious Disease"/>
            <person name="Wu L."/>
            <person name="Ma J."/>
        </authorList>
    </citation>
    <scope>NUCLEOTIDE SEQUENCE [LARGE SCALE GENOMIC DNA]</scope>
    <source>
        <strain evidence="4">CCM 8979</strain>
    </source>
</reference>
<evidence type="ECO:0000313" key="4">
    <source>
        <dbReference type="Proteomes" id="UP001597189"/>
    </source>
</evidence>
<feature type="domain" description="Purine catabolism PurC-like" evidence="1">
    <location>
        <begin position="25"/>
        <end position="123"/>
    </location>
</feature>
<dbReference type="Gene3D" id="1.10.10.2840">
    <property type="entry name" value="PucR C-terminal helix-turn-helix domain"/>
    <property type="match status" value="1"/>
</dbReference>
<name>A0ABW4D2J4_9LACO</name>
<dbReference type="EMBL" id="JBHTOD010000003">
    <property type="protein sequence ID" value="MFD1454945.1"/>
    <property type="molecule type" value="Genomic_DNA"/>
</dbReference>
<dbReference type="PANTHER" id="PTHR33744">
    <property type="entry name" value="CARBOHYDRATE DIACID REGULATOR"/>
    <property type="match status" value="1"/>
</dbReference>
<comment type="caution">
    <text evidence="3">The sequence shown here is derived from an EMBL/GenBank/DDBJ whole genome shotgun (WGS) entry which is preliminary data.</text>
</comment>
<dbReference type="Pfam" id="PF07905">
    <property type="entry name" value="PucR"/>
    <property type="match status" value="1"/>
</dbReference>
<dbReference type="InterPro" id="IPR012914">
    <property type="entry name" value="PucR_dom"/>
</dbReference>
<dbReference type="RefSeq" id="WP_203644199.1">
    <property type="nucleotide sequence ID" value="NZ_BOLN01000003.1"/>
</dbReference>
<feature type="domain" description="PucR C-terminal helix-turn-helix" evidence="2">
    <location>
        <begin position="329"/>
        <end position="384"/>
    </location>
</feature>
<sequence length="393" mass="45691">MLTLSKVLKKNIDVIFPLLPINDETRLVSAITIIEDIRLEKWVQGGEILLTSSETLPQEDEQQILLVDKLSRLHVCCLIIKPHSDDYQVSNSLIQRAKHLNFPIFSISPATNYLQIMNDVNELLFYDRQIEHMVELDLNYILKSNLVADTDFDFISSTKDLDLYKESARVIQLSFSHPTQLPSRFKSLFHLISQLKAILTTWEQQQRILTYFLLETAQGATIVVFSQSTLSTPSIQHNVDFHVFNSALPSLNKAFHIGISNLHSAKDLNQAYEESQFSLKMARILKREDNLTYYHEISIWRLISELHKHHEKSFYPHKLDLLLQKKELQQTLLTYFLENESLKETSEQLFTHPNTIRYRLQSIKKQTGLDYQNTNDKFLLYIATVLNLLGDTN</sequence>
<accession>A0ABW4D2J4</accession>
<protein>
    <submittedName>
        <fullName evidence="3">PucR family transcriptional regulator</fullName>
    </submittedName>
</protein>
<evidence type="ECO:0000259" key="1">
    <source>
        <dbReference type="Pfam" id="PF07905"/>
    </source>
</evidence>
<keyword evidence="4" id="KW-1185">Reference proteome</keyword>
<organism evidence="3 4">
    <name type="scientific">Levilactobacillus lanxiensis</name>
    <dbReference type="NCBI Taxonomy" id="2799568"/>
    <lineage>
        <taxon>Bacteria</taxon>
        <taxon>Bacillati</taxon>
        <taxon>Bacillota</taxon>
        <taxon>Bacilli</taxon>
        <taxon>Lactobacillales</taxon>
        <taxon>Lactobacillaceae</taxon>
        <taxon>Levilactobacillus</taxon>
    </lineage>
</organism>
<dbReference type="Proteomes" id="UP001597189">
    <property type="component" value="Unassembled WGS sequence"/>
</dbReference>
<evidence type="ECO:0000259" key="2">
    <source>
        <dbReference type="Pfam" id="PF13556"/>
    </source>
</evidence>
<dbReference type="InterPro" id="IPR042070">
    <property type="entry name" value="PucR_C-HTH_sf"/>
</dbReference>